<keyword evidence="6" id="KW-0804">Transcription</keyword>
<accession>A0A2A5S2J2</accession>
<dbReference type="AlphaFoldDB" id="A0A2A5S2J2"/>
<evidence type="ECO:0000256" key="4">
    <source>
        <dbReference type="ARBA" id="ARBA00023015"/>
    </source>
</evidence>
<dbReference type="InterPro" id="IPR015424">
    <property type="entry name" value="PyrdxlP-dep_Trfase"/>
</dbReference>
<evidence type="ECO:0000313" key="9">
    <source>
        <dbReference type="Proteomes" id="UP000242246"/>
    </source>
</evidence>
<organism evidence="8 9">
    <name type="scientific">Pseudolactococcus plantarum</name>
    <dbReference type="NCBI Taxonomy" id="1365"/>
    <lineage>
        <taxon>Bacteria</taxon>
        <taxon>Bacillati</taxon>
        <taxon>Bacillota</taxon>
        <taxon>Bacilli</taxon>
        <taxon>Lactobacillales</taxon>
        <taxon>Streptococcaceae</taxon>
        <taxon>Pseudolactococcus</taxon>
    </lineage>
</organism>
<dbReference type="PANTHER" id="PTHR46577">
    <property type="entry name" value="HTH-TYPE TRANSCRIPTIONAL REGULATORY PROTEIN GABR"/>
    <property type="match status" value="1"/>
</dbReference>
<sequence length="469" mass="53161">MDWKVVKEDKVPIYLGIMRYIMQQIQTGQLLPGEKLPSERQLAELIGVNRSTIVRVMTELEAKGVVNRKQGSGTIISDDKWGMLTDPVVSWHQLMQSHPVDPQQKFMNQIQQKLKEDTAIDAYSGELPMALVPAFDLPQTNWRDFIEEDKNQDEFGYFPLRQAISDMIHKDYQLSLSVEQMMITSGGHQAIFLIVQTLLNSGDAIAISQPSFFYALSLFQTAGIRLFGVPMDSEGMRVDALEDEILKHRIKFVMLNPSFQNPTGITMSLRRRHAIIKLCRIYNIPIIEDDAFGLLYFEHENMAPPLKQLDPQNVIYIGSLSKFLGSTTKIGWISAPHAVLERLATARRDLDLTLSIFPQVLAKDAISDPYFPVKLAALRAQIKERMVYFLNKLPHQQIACYPTGGFYVWVTLNPKKNITLQLAHLLDSGILYLPSFIFGEKTPAIRLNIARLSLSEIDQLVTVLADMLA</sequence>
<dbReference type="InterPro" id="IPR000524">
    <property type="entry name" value="Tscrpt_reg_HTH_GntR"/>
</dbReference>
<keyword evidence="9" id="KW-1185">Reference proteome</keyword>
<reference evidence="8 9" key="1">
    <citation type="submission" date="2014-12" db="EMBL/GenBank/DDBJ databases">
        <title>Draft genome sequences of 10 type strains of Lactococcus.</title>
        <authorList>
            <person name="Sun Z."/>
            <person name="Zhong Z."/>
            <person name="Liu W."/>
            <person name="Zhang W."/>
            <person name="Zhang H."/>
        </authorList>
    </citation>
    <scope>NUCLEOTIDE SEQUENCE [LARGE SCALE GENOMIC DNA]</scope>
    <source>
        <strain evidence="8 9">DSM 20686</strain>
    </source>
</reference>
<dbReference type="InterPro" id="IPR036390">
    <property type="entry name" value="WH_DNA-bd_sf"/>
</dbReference>
<name>A0A2A5S2J2_9LACT</name>
<evidence type="ECO:0000256" key="1">
    <source>
        <dbReference type="ARBA" id="ARBA00005384"/>
    </source>
</evidence>
<gene>
    <name evidence="8" type="ORF">RU87_GL000925</name>
</gene>
<dbReference type="Gene3D" id="1.10.10.10">
    <property type="entry name" value="Winged helix-like DNA-binding domain superfamily/Winged helix DNA-binding domain"/>
    <property type="match status" value="1"/>
</dbReference>
<evidence type="ECO:0000256" key="5">
    <source>
        <dbReference type="ARBA" id="ARBA00023125"/>
    </source>
</evidence>
<dbReference type="Proteomes" id="UP000242246">
    <property type="component" value="Unassembled WGS sequence"/>
</dbReference>
<dbReference type="STRING" id="1348632.GCA_001591745_00278"/>
<keyword evidence="2" id="KW-0032">Aminotransferase</keyword>
<dbReference type="InterPro" id="IPR015421">
    <property type="entry name" value="PyrdxlP-dep_Trfase_major"/>
</dbReference>
<dbReference type="InterPro" id="IPR036388">
    <property type="entry name" value="WH-like_DNA-bd_sf"/>
</dbReference>
<dbReference type="GO" id="GO:0030170">
    <property type="term" value="F:pyridoxal phosphate binding"/>
    <property type="evidence" value="ECO:0007669"/>
    <property type="project" value="InterPro"/>
</dbReference>
<dbReference type="Pfam" id="PF00155">
    <property type="entry name" value="Aminotran_1_2"/>
    <property type="match status" value="1"/>
</dbReference>
<comment type="caution">
    <text evidence="8">The sequence shown here is derived from an EMBL/GenBank/DDBJ whole genome shotgun (WGS) entry which is preliminary data.</text>
</comment>
<dbReference type="PRINTS" id="PR00035">
    <property type="entry name" value="HTHGNTR"/>
</dbReference>
<dbReference type="Gene3D" id="3.90.1150.10">
    <property type="entry name" value="Aspartate Aminotransferase, domain 1"/>
    <property type="match status" value="1"/>
</dbReference>
<dbReference type="CDD" id="cd07377">
    <property type="entry name" value="WHTH_GntR"/>
    <property type="match status" value="1"/>
</dbReference>
<dbReference type="GO" id="GO:0003700">
    <property type="term" value="F:DNA-binding transcription factor activity"/>
    <property type="evidence" value="ECO:0007669"/>
    <property type="project" value="InterPro"/>
</dbReference>
<evidence type="ECO:0000256" key="2">
    <source>
        <dbReference type="ARBA" id="ARBA00022576"/>
    </source>
</evidence>
<evidence type="ECO:0000256" key="3">
    <source>
        <dbReference type="ARBA" id="ARBA00022898"/>
    </source>
</evidence>
<dbReference type="InterPro" id="IPR015422">
    <property type="entry name" value="PyrdxlP-dep_Trfase_small"/>
</dbReference>
<dbReference type="InterPro" id="IPR004839">
    <property type="entry name" value="Aminotransferase_I/II_large"/>
</dbReference>
<keyword evidence="2" id="KW-0808">Transferase</keyword>
<evidence type="ECO:0000259" key="7">
    <source>
        <dbReference type="PROSITE" id="PS50949"/>
    </source>
</evidence>
<feature type="domain" description="HTH gntR-type" evidence="7">
    <location>
        <begin position="11"/>
        <end position="79"/>
    </location>
</feature>
<dbReference type="RefSeq" id="WP_068160295.1">
    <property type="nucleotide sequence ID" value="NZ_JXJX01000003.1"/>
</dbReference>
<evidence type="ECO:0000313" key="8">
    <source>
        <dbReference type="EMBL" id="PCS07706.1"/>
    </source>
</evidence>
<dbReference type="GO" id="GO:0008483">
    <property type="term" value="F:transaminase activity"/>
    <property type="evidence" value="ECO:0007669"/>
    <property type="project" value="UniProtKB-KW"/>
</dbReference>
<keyword evidence="5" id="KW-0238">DNA-binding</keyword>
<keyword evidence="3" id="KW-0663">Pyridoxal phosphate</keyword>
<evidence type="ECO:0000256" key="6">
    <source>
        <dbReference type="ARBA" id="ARBA00023163"/>
    </source>
</evidence>
<dbReference type="EMBL" id="JXJX01000003">
    <property type="protein sequence ID" value="PCS07706.1"/>
    <property type="molecule type" value="Genomic_DNA"/>
</dbReference>
<dbReference type="PROSITE" id="PS50949">
    <property type="entry name" value="HTH_GNTR"/>
    <property type="match status" value="1"/>
</dbReference>
<dbReference type="SUPFAM" id="SSF46785">
    <property type="entry name" value="Winged helix' DNA-binding domain"/>
    <property type="match status" value="1"/>
</dbReference>
<keyword evidence="4" id="KW-0805">Transcription regulation</keyword>
<dbReference type="Gene3D" id="3.40.640.10">
    <property type="entry name" value="Type I PLP-dependent aspartate aminotransferase-like (Major domain)"/>
    <property type="match status" value="1"/>
</dbReference>
<dbReference type="OrthoDB" id="362473at2"/>
<protein>
    <submittedName>
        <fullName evidence="8">GntR family transcriptional regulator</fullName>
    </submittedName>
</protein>
<dbReference type="GO" id="GO:0003677">
    <property type="term" value="F:DNA binding"/>
    <property type="evidence" value="ECO:0007669"/>
    <property type="project" value="UniProtKB-KW"/>
</dbReference>
<comment type="similarity">
    <text evidence="1">In the C-terminal section; belongs to the class-I pyridoxal-phosphate-dependent aminotransferase family.</text>
</comment>
<dbReference type="Pfam" id="PF00392">
    <property type="entry name" value="GntR"/>
    <property type="match status" value="1"/>
</dbReference>
<dbReference type="SUPFAM" id="SSF53383">
    <property type="entry name" value="PLP-dependent transferases"/>
    <property type="match status" value="1"/>
</dbReference>
<dbReference type="SMART" id="SM00345">
    <property type="entry name" value="HTH_GNTR"/>
    <property type="match status" value="1"/>
</dbReference>
<proteinExistence type="inferred from homology"/>
<dbReference type="InterPro" id="IPR051446">
    <property type="entry name" value="HTH_trans_reg/aminotransferase"/>
</dbReference>
<dbReference type="CDD" id="cd00609">
    <property type="entry name" value="AAT_like"/>
    <property type="match status" value="1"/>
</dbReference>
<dbReference type="PANTHER" id="PTHR46577:SF2">
    <property type="entry name" value="TRANSCRIPTIONAL REGULATORY PROTEIN"/>
    <property type="match status" value="1"/>
</dbReference>